<dbReference type="InterPro" id="IPR029063">
    <property type="entry name" value="SAM-dependent_MTases_sf"/>
</dbReference>
<gene>
    <name evidence="2" type="ORF">MMG00_04975</name>
</gene>
<dbReference type="CDD" id="cd02440">
    <property type="entry name" value="AdoMet_MTases"/>
    <property type="match status" value="1"/>
</dbReference>
<feature type="domain" description="Methyltransferase" evidence="1">
    <location>
        <begin position="48"/>
        <end position="135"/>
    </location>
</feature>
<keyword evidence="2" id="KW-0489">Methyltransferase</keyword>
<evidence type="ECO:0000259" key="1">
    <source>
        <dbReference type="Pfam" id="PF13649"/>
    </source>
</evidence>
<dbReference type="SUPFAM" id="SSF53335">
    <property type="entry name" value="S-adenosyl-L-methionine-dependent methyltransferases"/>
    <property type="match status" value="1"/>
</dbReference>
<evidence type="ECO:0000313" key="2">
    <source>
        <dbReference type="EMBL" id="UNM97206.1"/>
    </source>
</evidence>
<protein>
    <submittedName>
        <fullName evidence="2">Class I SAM-dependent methyltransferase</fullName>
    </submittedName>
</protein>
<dbReference type="EMBL" id="CP093379">
    <property type="protein sequence ID" value="UNM97206.1"/>
    <property type="molecule type" value="Genomic_DNA"/>
</dbReference>
<organism evidence="2 3">
    <name type="scientific">Ignatzschineria rhizosphaerae</name>
    <dbReference type="NCBI Taxonomy" id="2923279"/>
    <lineage>
        <taxon>Bacteria</taxon>
        <taxon>Pseudomonadati</taxon>
        <taxon>Pseudomonadota</taxon>
        <taxon>Gammaproteobacteria</taxon>
        <taxon>Cardiobacteriales</taxon>
        <taxon>Ignatzschineriaceae</taxon>
        <taxon>Ignatzschineria</taxon>
    </lineage>
</organism>
<dbReference type="Proteomes" id="UP000829542">
    <property type="component" value="Chromosome"/>
</dbReference>
<evidence type="ECO:0000313" key="3">
    <source>
        <dbReference type="Proteomes" id="UP000829542"/>
    </source>
</evidence>
<proteinExistence type="predicted"/>
<dbReference type="GO" id="GO:0008168">
    <property type="term" value="F:methyltransferase activity"/>
    <property type="evidence" value="ECO:0007669"/>
    <property type="project" value="UniProtKB-KW"/>
</dbReference>
<dbReference type="RefSeq" id="WP_242152266.1">
    <property type="nucleotide sequence ID" value="NZ_CP093379.1"/>
</dbReference>
<dbReference type="InterPro" id="IPR041698">
    <property type="entry name" value="Methyltransf_25"/>
</dbReference>
<dbReference type="Gene3D" id="3.40.50.150">
    <property type="entry name" value="Vaccinia Virus protein VP39"/>
    <property type="match status" value="1"/>
</dbReference>
<dbReference type="Pfam" id="PF13649">
    <property type="entry name" value="Methyltransf_25"/>
    <property type="match status" value="1"/>
</dbReference>
<accession>A0ABY3X620</accession>
<name>A0ABY3X620_9GAMM</name>
<keyword evidence="2" id="KW-0808">Transferase</keyword>
<sequence length="202" mass="22962">MHHPSATNIPILYKRFAKAWQKLRAQSEFVEKSWLDLFLGQIEAHSTILDLGCGNGKPIAEYFLNKGYLVHGIDSCKAFIKSATKAFPTQTWEIADMRDFEIKKQYEGIIAWDSFFHLTRDDQKAMFSRFSQLAKVGAPLIFTSGPANGEAIGDFNGHELYHASLSPDEYRALLIEHGFGLLSYKLEDQNCGNRSIWLAKKR</sequence>
<keyword evidence="3" id="KW-1185">Reference proteome</keyword>
<dbReference type="GO" id="GO:0032259">
    <property type="term" value="P:methylation"/>
    <property type="evidence" value="ECO:0007669"/>
    <property type="project" value="UniProtKB-KW"/>
</dbReference>
<reference evidence="2 3" key="1">
    <citation type="submission" date="2022-03" db="EMBL/GenBank/DDBJ databases">
        <title>Ignatzschineria rhizosphaerae HR5S32.</title>
        <authorList>
            <person name="Sun J.Q."/>
            <person name="Feng J.Y."/>
        </authorList>
    </citation>
    <scope>NUCLEOTIDE SEQUENCE [LARGE SCALE GENOMIC DNA]</scope>
    <source>
        <strain evidence="2 3">HR5S32</strain>
    </source>
</reference>